<sequence length="150" mass="15965">MDSPIGPLTLLASPRGLTHILFGAGESTDSPIVTQTQRELEEYFAGRRQEFTVPLDWGAATGFRHRVQRHLLSIEYGQTSHYGEIAAALGKPGAARAVGSGCRTNPLPIVVPCHRVLRADGSLGGYAGGLAAKEYLLGVEGLHLAVPHRS</sequence>
<dbReference type="InterPro" id="IPR036388">
    <property type="entry name" value="WH-like_DNA-bd_sf"/>
</dbReference>
<dbReference type="STRING" id="1544416.Cocul_01275"/>
<dbReference type="SUPFAM" id="SSF53155">
    <property type="entry name" value="Methylated DNA-protein cysteine methyltransferase domain"/>
    <property type="match status" value="1"/>
</dbReference>
<comment type="miscellaneous">
    <text evidence="9">This enzyme catalyzes only one turnover and therefore is not strictly catalytic. According to one definition, an enzyme is a biocatalyst that acts repeatedly and over many reaction cycles.</text>
</comment>
<dbReference type="RefSeq" id="WP_055122395.1">
    <property type="nucleotide sequence ID" value="NZ_LKST01000002.1"/>
</dbReference>
<dbReference type="GO" id="GO:0005737">
    <property type="term" value="C:cytoplasm"/>
    <property type="evidence" value="ECO:0007669"/>
    <property type="project" value="UniProtKB-SubCell"/>
</dbReference>
<evidence type="ECO:0000256" key="3">
    <source>
        <dbReference type="ARBA" id="ARBA00022490"/>
    </source>
</evidence>
<dbReference type="InterPro" id="IPR008332">
    <property type="entry name" value="MethylG_MeTrfase_N"/>
</dbReference>
<keyword evidence="3 9" id="KW-0963">Cytoplasm</keyword>
<comment type="catalytic activity">
    <reaction evidence="8 9">
        <text>a 6-O-methyl-2'-deoxyguanosine in DNA + L-cysteinyl-[protein] = S-methyl-L-cysteinyl-[protein] + a 2'-deoxyguanosine in DNA</text>
        <dbReference type="Rhea" id="RHEA:24000"/>
        <dbReference type="Rhea" id="RHEA-COMP:10131"/>
        <dbReference type="Rhea" id="RHEA-COMP:10132"/>
        <dbReference type="Rhea" id="RHEA-COMP:11367"/>
        <dbReference type="Rhea" id="RHEA-COMP:11368"/>
        <dbReference type="ChEBI" id="CHEBI:29950"/>
        <dbReference type="ChEBI" id="CHEBI:82612"/>
        <dbReference type="ChEBI" id="CHEBI:85445"/>
        <dbReference type="ChEBI" id="CHEBI:85448"/>
        <dbReference type="EC" id="2.1.1.63"/>
    </reaction>
</comment>
<protein>
    <recommendedName>
        <fullName evidence="9">Methylated-DNA--protein-cysteine methyltransferase</fullName>
        <ecNumber evidence="9">2.1.1.63</ecNumber>
    </recommendedName>
    <alternativeName>
        <fullName evidence="9">6-O-methylguanine-DNA methyltransferase</fullName>
        <shortName evidence="9">MGMT</shortName>
    </alternativeName>
    <alternativeName>
        <fullName evidence="9">O-6-methylguanine-DNA-alkyltransferase</fullName>
    </alternativeName>
</protein>
<evidence type="ECO:0000256" key="1">
    <source>
        <dbReference type="ARBA" id="ARBA00001286"/>
    </source>
</evidence>
<dbReference type="Gene3D" id="3.30.160.70">
    <property type="entry name" value="Methylated DNA-protein cysteine methyltransferase domain"/>
    <property type="match status" value="1"/>
</dbReference>
<comment type="subcellular location">
    <subcellularLocation>
        <location evidence="9">Cytoplasm</location>
    </subcellularLocation>
</comment>
<proteinExistence type="inferred from homology"/>
<dbReference type="GO" id="GO:0006307">
    <property type="term" value="P:DNA alkylation repair"/>
    <property type="evidence" value="ECO:0007669"/>
    <property type="project" value="UniProtKB-UniRule"/>
</dbReference>
<reference evidence="12 13" key="1">
    <citation type="submission" date="2015-10" db="EMBL/GenBank/DDBJ databases">
        <title>Corynebacteirum lowii and Corynebacterium oculi species nova, derived from human clinical disease and and emended description of Corynebacterium mastiditis.</title>
        <authorList>
            <person name="Bernard K."/>
            <person name="Pacheco A.L."/>
            <person name="Mcdougall C."/>
            <person name="Burtx T."/>
            <person name="Weibe D."/>
            <person name="Tyler S."/>
            <person name="Olson A.B."/>
            <person name="Cnockaert M."/>
            <person name="Eguchi H."/>
            <person name="Kuwahara T."/>
            <person name="Nakayama-Imaohji H."/>
            <person name="Boudewijins M."/>
            <person name="Van Hoecke F."/>
            <person name="Bernier A.-M."/>
            <person name="Vandamme P."/>
        </authorList>
    </citation>
    <scope>NUCLEOTIDE SEQUENCE [LARGE SCALE GENOMIC DNA]</scope>
    <source>
        <strain evidence="12 13">NML 130210</strain>
    </source>
</reference>
<evidence type="ECO:0000313" key="12">
    <source>
        <dbReference type="EMBL" id="KQB84473.1"/>
    </source>
</evidence>
<dbReference type="CDD" id="cd06445">
    <property type="entry name" value="ATase"/>
    <property type="match status" value="1"/>
</dbReference>
<dbReference type="PROSITE" id="PS00374">
    <property type="entry name" value="MGMT"/>
    <property type="match status" value="1"/>
</dbReference>
<comment type="caution">
    <text evidence="12">The sequence shown here is derived from an EMBL/GenBank/DDBJ whole genome shotgun (WGS) entry which is preliminary data.</text>
</comment>
<keyword evidence="5 9" id="KW-0808">Transferase</keyword>
<keyword evidence="7 9" id="KW-0234">DNA repair</keyword>
<dbReference type="Proteomes" id="UP000050517">
    <property type="component" value="Unassembled WGS sequence"/>
</dbReference>
<gene>
    <name evidence="12" type="primary">ogt</name>
    <name evidence="12" type="ORF">Cocul_01275</name>
</gene>
<dbReference type="InterPro" id="IPR001497">
    <property type="entry name" value="MethylDNA_cys_MeTrfase_AS"/>
</dbReference>
<dbReference type="NCBIfam" id="TIGR00589">
    <property type="entry name" value="ogt"/>
    <property type="match status" value="1"/>
</dbReference>
<keyword evidence="6 9" id="KW-0227">DNA damage</keyword>
<dbReference type="GO" id="GO:0003908">
    <property type="term" value="F:methylated-DNA-[protein]-cysteine S-methyltransferase activity"/>
    <property type="evidence" value="ECO:0007669"/>
    <property type="project" value="UniProtKB-UniRule"/>
</dbReference>
<keyword evidence="13" id="KW-1185">Reference proteome</keyword>
<dbReference type="FunFam" id="1.10.10.10:FF:000214">
    <property type="entry name" value="Methylated-DNA--protein-cysteine methyltransferase"/>
    <property type="match status" value="1"/>
</dbReference>
<dbReference type="InterPro" id="IPR036631">
    <property type="entry name" value="MGMT_N_sf"/>
</dbReference>
<organism evidence="12 13">
    <name type="scientific">Corynebacterium oculi</name>
    <dbReference type="NCBI Taxonomy" id="1544416"/>
    <lineage>
        <taxon>Bacteria</taxon>
        <taxon>Bacillati</taxon>
        <taxon>Actinomycetota</taxon>
        <taxon>Actinomycetes</taxon>
        <taxon>Mycobacteriales</taxon>
        <taxon>Corynebacteriaceae</taxon>
        <taxon>Corynebacterium</taxon>
    </lineage>
</organism>
<evidence type="ECO:0000256" key="2">
    <source>
        <dbReference type="ARBA" id="ARBA00008711"/>
    </source>
</evidence>
<dbReference type="HAMAP" id="MF_00772">
    <property type="entry name" value="OGT"/>
    <property type="match status" value="1"/>
</dbReference>
<dbReference type="PANTHER" id="PTHR10815">
    <property type="entry name" value="METHYLATED-DNA--PROTEIN-CYSTEINE METHYLTRANSFERASE"/>
    <property type="match status" value="1"/>
</dbReference>
<keyword evidence="4 9" id="KW-0489">Methyltransferase</keyword>
<accession>A0A0Q0TZ20</accession>
<comment type="similarity">
    <text evidence="2 9">Belongs to the MGMT family.</text>
</comment>
<dbReference type="EMBL" id="LKST01000002">
    <property type="protein sequence ID" value="KQB84473.1"/>
    <property type="molecule type" value="Genomic_DNA"/>
</dbReference>
<evidence type="ECO:0000313" key="13">
    <source>
        <dbReference type="Proteomes" id="UP000050517"/>
    </source>
</evidence>
<dbReference type="Pfam" id="PF01035">
    <property type="entry name" value="DNA_binding_1"/>
    <property type="match status" value="1"/>
</dbReference>
<evidence type="ECO:0000256" key="8">
    <source>
        <dbReference type="ARBA" id="ARBA00049348"/>
    </source>
</evidence>
<evidence type="ECO:0000256" key="9">
    <source>
        <dbReference type="HAMAP-Rule" id="MF_00772"/>
    </source>
</evidence>
<feature type="active site" description="Nucleophile; methyl group acceptor" evidence="9">
    <location>
        <position position="113"/>
    </location>
</feature>
<dbReference type="Gene3D" id="1.10.10.10">
    <property type="entry name" value="Winged helix-like DNA-binding domain superfamily/Winged helix DNA-binding domain"/>
    <property type="match status" value="1"/>
</dbReference>
<comment type="function">
    <text evidence="9">Involved in the cellular defense against the biological effects of O6-methylguanine (O6-MeG) and O4-methylthymine (O4-MeT) in DNA. Repairs the methylated nucleobase in DNA by stoichiometrically transferring the methyl group to a cysteine residue in the enzyme. This is a suicide reaction: the enzyme is irreversibly inactivated.</text>
</comment>
<dbReference type="PANTHER" id="PTHR10815:SF13">
    <property type="entry name" value="METHYLATED-DNA--PROTEIN-CYSTEINE METHYLTRANSFERASE"/>
    <property type="match status" value="1"/>
</dbReference>
<dbReference type="EC" id="2.1.1.63" evidence="9"/>
<evidence type="ECO:0000256" key="7">
    <source>
        <dbReference type="ARBA" id="ARBA00023204"/>
    </source>
</evidence>
<dbReference type="InterPro" id="IPR023546">
    <property type="entry name" value="MGMT"/>
</dbReference>
<dbReference type="OrthoDB" id="9802228at2"/>
<feature type="domain" description="Methylated-DNA-[protein]-cysteine S-methyltransferase DNA binding" evidence="10">
    <location>
        <begin position="63"/>
        <end position="141"/>
    </location>
</feature>
<evidence type="ECO:0000256" key="4">
    <source>
        <dbReference type="ARBA" id="ARBA00022603"/>
    </source>
</evidence>
<dbReference type="InterPro" id="IPR036217">
    <property type="entry name" value="MethylDNA_cys_MeTrfase_DNAb"/>
</dbReference>
<dbReference type="PATRIC" id="fig|1544416.3.peg.1280"/>
<name>A0A0Q0TZ20_9CORY</name>
<dbReference type="Pfam" id="PF02870">
    <property type="entry name" value="Methyltransf_1N"/>
    <property type="match status" value="1"/>
</dbReference>
<evidence type="ECO:0000259" key="10">
    <source>
        <dbReference type="Pfam" id="PF01035"/>
    </source>
</evidence>
<comment type="catalytic activity">
    <reaction evidence="1 9">
        <text>a 4-O-methyl-thymidine in DNA + L-cysteinyl-[protein] = a thymidine in DNA + S-methyl-L-cysteinyl-[protein]</text>
        <dbReference type="Rhea" id="RHEA:53428"/>
        <dbReference type="Rhea" id="RHEA-COMP:10131"/>
        <dbReference type="Rhea" id="RHEA-COMP:10132"/>
        <dbReference type="Rhea" id="RHEA-COMP:13555"/>
        <dbReference type="Rhea" id="RHEA-COMP:13556"/>
        <dbReference type="ChEBI" id="CHEBI:29950"/>
        <dbReference type="ChEBI" id="CHEBI:82612"/>
        <dbReference type="ChEBI" id="CHEBI:137386"/>
        <dbReference type="ChEBI" id="CHEBI:137387"/>
        <dbReference type="EC" id="2.1.1.63"/>
    </reaction>
</comment>
<evidence type="ECO:0000259" key="11">
    <source>
        <dbReference type="Pfam" id="PF02870"/>
    </source>
</evidence>
<dbReference type="AlphaFoldDB" id="A0A0Q0TZ20"/>
<dbReference type="InterPro" id="IPR014048">
    <property type="entry name" value="MethylDNA_cys_MeTrfase_DNA-bd"/>
</dbReference>
<dbReference type="SUPFAM" id="SSF46767">
    <property type="entry name" value="Methylated DNA-protein cysteine methyltransferase, C-terminal domain"/>
    <property type="match status" value="1"/>
</dbReference>
<feature type="domain" description="Methylguanine DNA methyltransferase ribonuclease-like" evidence="11">
    <location>
        <begin position="1"/>
        <end position="56"/>
    </location>
</feature>
<evidence type="ECO:0000256" key="5">
    <source>
        <dbReference type="ARBA" id="ARBA00022679"/>
    </source>
</evidence>
<evidence type="ECO:0000256" key="6">
    <source>
        <dbReference type="ARBA" id="ARBA00022763"/>
    </source>
</evidence>
<dbReference type="GO" id="GO:0032259">
    <property type="term" value="P:methylation"/>
    <property type="evidence" value="ECO:0007669"/>
    <property type="project" value="UniProtKB-KW"/>
</dbReference>